<feature type="region of interest" description="Disordered" evidence="6">
    <location>
        <begin position="74"/>
        <end position="104"/>
    </location>
</feature>
<reference evidence="8 9" key="1">
    <citation type="journal article" date="2021" name="bioRxiv">
        <title>Chromosome-scale and haplotype-resolved genome assembly of a tetraploid potato cultivar.</title>
        <authorList>
            <person name="Sun H."/>
            <person name="Jiao W.-B."/>
            <person name="Krause K."/>
            <person name="Campoy J.A."/>
            <person name="Goel M."/>
            <person name="Folz-Donahue K."/>
            <person name="Kukat C."/>
            <person name="Huettel B."/>
            <person name="Schneeberger K."/>
        </authorList>
    </citation>
    <scope>NUCLEOTIDE SEQUENCE [LARGE SCALE GENOMIC DNA]</scope>
    <source>
        <strain evidence="8">SolTubOtavaFocal</strain>
        <tissue evidence="8">Leaves</tissue>
    </source>
</reference>
<proteinExistence type="predicted"/>
<dbReference type="EMBL" id="JAIVGD010000018">
    <property type="protein sequence ID" value="KAH0756392.1"/>
    <property type="molecule type" value="Genomic_DNA"/>
</dbReference>
<keyword evidence="5" id="KW-0539">Nucleus</keyword>
<sequence length="252" mass="29410">MEKGFFKVFIPEISAKRLGWKKIIKDNIVELGDFFIFDYDGTRIFYFKLLGRNGCEKEGAGGLKHVVKEEEAEEMNVEHQKSVEPKVNTRARDSKNISSSDVKDGNNMVEKKMMKIRNVKSQKMFQKKMIRKKKKKMMMMNAKKRRKRMTGLSYSTKQHHVPKLPFFDSANCKSATAGKVNNPYDQFSIDIFRSGRATKPKYPYFVTKICPDRRNHPYIPADVVRDYQLEIPSSMTIRDSAGREFEAKLKIW</sequence>
<organism evidence="8 9">
    <name type="scientific">Solanum tuberosum</name>
    <name type="common">Potato</name>
    <dbReference type="NCBI Taxonomy" id="4113"/>
    <lineage>
        <taxon>Eukaryota</taxon>
        <taxon>Viridiplantae</taxon>
        <taxon>Streptophyta</taxon>
        <taxon>Embryophyta</taxon>
        <taxon>Tracheophyta</taxon>
        <taxon>Spermatophyta</taxon>
        <taxon>Magnoliopsida</taxon>
        <taxon>eudicotyledons</taxon>
        <taxon>Gunneridae</taxon>
        <taxon>Pentapetalae</taxon>
        <taxon>asterids</taxon>
        <taxon>lamiids</taxon>
        <taxon>Solanales</taxon>
        <taxon>Solanaceae</taxon>
        <taxon>Solanoideae</taxon>
        <taxon>Solaneae</taxon>
        <taxon>Solanum</taxon>
    </lineage>
</organism>
<evidence type="ECO:0000256" key="6">
    <source>
        <dbReference type="SAM" id="MobiDB-lite"/>
    </source>
</evidence>
<comment type="subcellular location">
    <subcellularLocation>
        <location evidence="1">Nucleus</location>
    </subcellularLocation>
</comment>
<evidence type="ECO:0000313" key="9">
    <source>
        <dbReference type="Proteomes" id="UP000826656"/>
    </source>
</evidence>
<protein>
    <recommendedName>
        <fullName evidence="7">TF-B3 domain-containing protein</fullName>
    </recommendedName>
</protein>
<evidence type="ECO:0000256" key="1">
    <source>
        <dbReference type="ARBA" id="ARBA00004123"/>
    </source>
</evidence>
<keyword evidence="2" id="KW-0805">Transcription regulation</keyword>
<evidence type="ECO:0000256" key="5">
    <source>
        <dbReference type="ARBA" id="ARBA00023242"/>
    </source>
</evidence>
<evidence type="ECO:0000259" key="7">
    <source>
        <dbReference type="PROSITE" id="PS50863"/>
    </source>
</evidence>
<dbReference type="PROSITE" id="PS50863">
    <property type="entry name" value="B3"/>
    <property type="match status" value="1"/>
</dbReference>
<keyword evidence="3" id="KW-0238">DNA-binding</keyword>
<name>A0ABQ7UX46_SOLTU</name>
<comment type="caution">
    <text evidence="8">The sequence shown here is derived from an EMBL/GenBank/DDBJ whole genome shotgun (WGS) entry which is preliminary data.</text>
</comment>
<evidence type="ECO:0000313" key="8">
    <source>
        <dbReference type="EMBL" id="KAH0756392.1"/>
    </source>
</evidence>
<dbReference type="Proteomes" id="UP000826656">
    <property type="component" value="Unassembled WGS sequence"/>
</dbReference>
<gene>
    <name evidence="8" type="ORF">KY290_026662</name>
</gene>
<evidence type="ECO:0000256" key="2">
    <source>
        <dbReference type="ARBA" id="ARBA00023015"/>
    </source>
</evidence>
<keyword evidence="4" id="KW-0804">Transcription</keyword>
<feature type="domain" description="TF-B3" evidence="7">
    <location>
        <begin position="1"/>
        <end position="53"/>
    </location>
</feature>
<keyword evidence="9" id="KW-1185">Reference proteome</keyword>
<dbReference type="InterPro" id="IPR015300">
    <property type="entry name" value="DNA-bd_pseudobarrel_sf"/>
</dbReference>
<dbReference type="InterPro" id="IPR003340">
    <property type="entry name" value="B3_DNA-bd"/>
</dbReference>
<feature type="compositionally biased region" description="Basic and acidic residues" evidence="6">
    <location>
        <begin position="90"/>
        <end position="104"/>
    </location>
</feature>
<evidence type="ECO:0000256" key="4">
    <source>
        <dbReference type="ARBA" id="ARBA00023163"/>
    </source>
</evidence>
<accession>A0ABQ7UX46</accession>
<evidence type="ECO:0000256" key="3">
    <source>
        <dbReference type="ARBA" id="ARBA00023125"/>
    </source>
</evidence>
<dbReference type="SUPFAM" id="SSF101936">
    <property type="entry name" value="DNA-binding pseudobarrel domain"/>
    <property type="match status" value="2"/>
</dbReference>